<dbReference type="AlphaFoldDB" id="A0A9P5TVG1"/>
<dbReference type="InterPro" id="IPR045537">
    <property type="entry name" value="Lar7_xRRM"/>
</dbReference>
<sequence length="595" mass="66263">MSSFSFVPRSVKRRKIEAPTVQDQVSTKFVDLEGTPAGARTASEDHPPSKADPKTAQSGETLSDVASAPDRHSESDRTRVNTSRGIKKPKGVDLEDLAILIWLSLSDYALWADSDLRRRIDLGPQSHNHTEEEQTDNSYGQRGYIPLAYLRSHSAVFHAASSSANLIDQPESVYVKAIRTYASHLVDVRFIVSNDATLRGTNYWKQPSSSPIGYEVKRKIATNTLDNLGKSDWEKLTVYVENIPNQYRTLPGVAKLITSLLPASSEIRHTKVQSVSFPPHHNDKPGSVPIGKGFALVTLSDPKDCQFLLETWPWDVGQPKIKDETGRVQEPLEKEARKYGLRCLSRSRWEELKAEYLIYRQELVEELNVESAAQRKISTAISRIGPGQKSAPGPDRKPEDARKLESLEAPTIDPNSRFPPGCLVFVRNVHPETNKTTLRTLFSQACQATDGSPPASSADGLDYIDYLKGLDSCHIRLRSQAHAKHFVQYFSTHPTIQTAGLDGVGTLRSSPNQERVKSEGMIPELVLGKREELYWEKIPEKVRRQAVEKALSVLDGSEGRDNSATHEGTSNKRKNRRKSVAADMINGIASYSTFK</sequence>
<keyword evidence="1 2" id="KW-0694">RNA-binding</keyword>
<evidence type="ECO:0000256" key="3">
    <source>
        <dbReference type="SAM" id="MobiDB-lite"/>
    </source>
</evidence>
<keyword evidence="6" id="KW-1185">Reference proteome</keyword>
<evidence type="ECO:0000313" key="6">
    <source>
        <dbReference type="Proteomes" id="UP000724874"/>
    </source>
</evidence>
<reference evidence="5" key="1">
    <citation type="submission" date="2020-11" db="EMBL/GenBank/DDBJ databases">
        <authorList>
            <consortium name="DOE Joint Genome Institute"/>
            <person name="Ahrendt S."/>
            <person name="Riley R."/>
            <person name="Andreopoulos W."/>
            <person name="LaButti K."/>
            <person name="Pangilinan J."/>
            <person name="Ruiz-duenas F.J."/>
            <person name="Barrasa J.M."/>
            <person name="Sanchez-Garcia M."/>
            <person name="Camarero S."/>
            <person name="Miyauchi S."/>
            <person name="Serrano A."/>
            <person name="Linde D."/>
            <person name="Babiker R."/>
            <person name="Drula E."/>
            <person name="Ayuso-Fernandez I."/>
            <person name="Pacheco R."/>
            <person name="Padilla G."/>
            <person name="Ferreira P."/>
            <person name="Barriuso J."/>
            <person name="Kellner H."/>
            <person name="Castanera R."/>
            <person name="Alfaro M."/>
            <person name="Ramirez L."/>
            <person name="Pisabarro A.G."/>
            <person name="Kuo A."/>
            <person name="Tritt A."/>
            <person name="Lipzen A."/>
            <person name="He G."/>
            <person name="Yan M."/>
            <person name="Ng V."/>
            <person name="Cullen D."/>
            <person name="Martin F."/>
            <person name="Rosso M.-N."/>
            <person name="Henrissat B."/>
            <person name="Hibbett D."/>
            <person name="Martinez A.T."/>
            <person name="Grigoriev I.V."/>
        </authorList>
    </citation>
    <scope>NUCLEOTIDE SEQUENCE</scope>
    <source>
        <strain evidence="5">AH 44721</strain>
    </source>
</reference>
<comment type="caution">
    <text evidence="5">The sequence shown here is derived from an EMBL/GenBank/DDBJ whole genome shotgun (WGS) entry which is preliminary data.</text>
</comment>
<name>A0A9P5TVG1_GYMJU</name>
<proteinExistence type="predicted"/>
<protein>
    <recommendedName>
        <fullName evidence="4">XRRM domain-containing protein</fullName>
    </recommendedName>
</protein>
<dbReference type="PROSITE" id="PS51939">
    <property type="entry name" value="XRRM"/>
    <property type="match status" value="1"/>
</dbReference>
<evidence type="ECO:0000256" key="2">
    <source>
        <dbReference type="PROSITE-ProRule" id="PRU01288"/>
    </source>
</evidence>
<dbReference type="EMBL" id="JADNYJ010000001">
    <property type="protein sequence ID" value="KAF8914388.1"/>
    <property type="molecule type" value="Genomic_DNA"/>
</dbReference>
<dbReference type="Gene3D" id="3.30.70.330">
    <property type="match status" value="1"/>
</dbReference>
<dbReference type="InterPro" id="IPR014886">
    <property type="entry name" value="La_xRRM"/>
</dbReference>
<dbReference type="GO" id="GO:1990904">
    <property type="term" value="C:ribonucleoprotein complex"/>
    <property type="evidence" value="ECO:0007669"/>
    <property type="project" value="UniProtKB-UniRule"/>
</dbReference>
<evidence type="ECO:0000313" key="5">
    <source>
        <dbReference type="EMBL" id="KAF8914388.1"/>
    </source>
</evidence>
<feature type="region of interest" description="Disordered" evidence="3">
    <location>
        <begin position="553"/>
        <end position="581"/>
    </location>
</feature>
<evidence type="ECO:0000256" key="1">
    <source>
        <dbReference type="ARBA" id="ARBA00022884"/>
    </source>
</evidence>
<feature type="region of interest" description="Disordered" evidence="3">
    <location>
        <begin position="1"/>
        <end position="87"/>
    </location>
</feature>
<feature type="domain" description="XRRM" evidence="4">
    <location>
        <begin position="417"/>
        <end position="571"/>
    </location>
</feature>
<accession>A0A9P5TVG1</accession>
<feature type="compositionally biased region" description="Basic and acidic residues" evidence="3">
    <location>
        <begin position="42"/>
        <end position="53"/>
    </location>
</feature>
<dbReference type="Proteomes" id="UP000724874">
    <property type="component" value="Unassembled WGS sequence"/>
</dbReference>
<dbReference type="InterPro" id="IPR012677">
    <property type="entry name" value="Nucleotide-bd_a/b_plait_sf"/>
</dbReference>
<feature type="compositionally biased region" description="Basic and acidic residues" evidence="3">
    <location>
        <begin position="69"/>
        <end position="79"/>
    </location>
</feature>
<dbReference type="GO" id="GO:0070034">
    <property type="term" value="F:telomerase RNA binding"/>
    <property type="evidence" value="ECO:0007669"/>
    <property type="project" value="InterPro"/>
</dbReference>
<feature type="region of interest" description="Disordered" evidence="3">
    <location>
        <begin position="380"/>
        <end position="402"/>
    </location>
</feature>
<gene>
    <name evidence="5" type="ORF">CPB84DRAFT_1841100</name>
</gene>
<dbReference type="Pfam" id="PF19977">
    <property type="entry name" value="xRRM"/>
    <property type="match status" value="1"/>
</dbReference>
<organism evidence="5 6">
    <name type="scientific">Gymnopilus junonius</name>
    <name type="common">Spectacular rustgill mushroom</name>
    <name type="synonym">Gymnopilus spectabilis subsp. junonius</name>
    <dbReference type="NCBI Taxonomy" id="109634"/>
    <lineage>
        <taxon>Eukaryota</taxon>
        <taxon>Fungi</taxon>
        <taxon>Dikarya</taxon>
        <taxon>Basidiomycota</taxon>
        <taxon>Agaricomycotina</taxon>
        <taxon>Agaricomycetes</taxon>
        <taxon>Agaricomycetidae</taxon>
        <taxon>Agaricales</taxon>
        <taxon>Agaricineae</taxon>
        <taxon>Hymenogastraceae</taxon>
        <taxon>Gymnopilus</taxon>
    </lineage>
</organism>
<dbReference type="OrthoDB" id="439993at2759"/>
<dbReference type="GO" id="GO:1904868">
    <property type="term" value="P:telomerase catalytic core complex assembly"/>
    <property type="evidence" value="ECO:0007669"/>
    <property type="project" value="InterPro"/>
</dbReference>
<evidence type="ECO:0000259" key="4">
    <source>
        <dbReference type="PROSITE" id="PS51939"/>
    </source>
</evidence>